<dbReference type="SMART" id="SM00382">
    <property type="entry name" value="AAA"/>
    <property type="match status" value="1"/>
</dbReference>
<evidence type="ECO:0000256" key="1">
    <source>
        <dbReference type="ARBA" id="ARBA00022737"/>
    </source>
</evidence>
<dbReference type="SUPFAM" id="SSF48403">
    <property type="entry name" value="Ankyrin repeat"/>
    <property type="match status" value="3"/>
</dbReference>
<dbReference type="PANTHER" id="PTHR24123:SF33">
    <property type="entry name" value="PROTEIN HOS4"/>
    <property type="match status" value="1"/>
</dbReference>
<dbReference type="Proteomes" id="UP000008820">
    <property type="component" value="Chromosome 3"/>
</dbReference>
<dbReference type="PANTHER" id="PTHR24123">
    <property type="entry name" value="ANKYRIN REPEAT-CONTAINING"/>
    <property type="match status" value="1"/>
</dbReference>
<gene>
    <name evidence="3" type="primary">110677856</name>
</gene>
<dbReference type="InterPro" id="IPR002110">
    <property type="entry name" value="Ankyrin_rpt"/>
</dbReference>
<dbReference type="SMART" id="SM00248">
    <property type="entry name" value="ANK"/>
    <property type="match status" value="26"/>
</dbReference>
<dbReference type="PROSITE" id="PS50088">
    <property type="entry name" value="ANK_REPEAT"/>
    <property type="match status" value="17"/>
</dbReference>
<dbReference type="EnsemblMetazoa" id="AAEL027188-RA">
    <property type="protein sequence ID" value="AAEL027188-PA"/>
    <property type="gene ID" value="AAEL027188"/>
</dbReference>
<dbReference type="Gene3D" id="3.40.50.300">
    <property type="entry name" value="P-loop containing nucleotide triphosphate hydrolases"/>
    <property type="match status" value="1"/>
</dbReference>
<evidence type="ECO:0000313" key="3">
    <source>
        <dbReference type="EnsemblMetazoa" id="AAEL027188-PA"/>
    </source>
</evidence>
<proteinExistence type="predicted"/>
<dbReference type="InterPro" id="IPR007111">
    <property type="entry name" value="NACHT_NTPase"/>
</dbReference>
<reference evidence="3" key="2">
    <citation type="submission" date="2020-05" db="UniProtKB">
        <authorList>
            <consortium name="EnsemblMetazoa"/>
        </authorList>
    </citation>
    <scope>IDENTIFICATION</scope>
    <source>
        <strain evidence="3">LVP_AGWG</strain>
    </source>
</reference>
<reference evidence="3 4" key="1">
    <citation type="submission" date="2017-06" db="EMBL/GenBank/DDBJ databases">
        <title>Aedes aegypti genome working group (AGWG) sequencing and assembly.</title>
        <authorList>
            <consortium name="Aedes aegypti Genome Working Group (AGWG)"/>
            <person name="Matthews B.J."/>
        </authorList>
    </citation>
    <scope>NUCLEOTIDE SEQUENCE [LARGE SCALE GENOMIC DNA]</scope>
    <source>
        <strain evidence="3 4">LVP_AGWG</strain>
    </source>
</reference>
<accession>A0A6I8U8K7</accession>
<dbReference type="InterPro" id="IPR051165">
    <property type="entry name" value="Multifunctional_ANK_Repeat"/>
</dbReference>
<keyword evidence="2" id="KW-0040">ANK repeat</keyword>
<dbReference type="Gene3D" id="1.25.40.20">
    <property type="entry name" value="Ankyrin repeat-containing domain"/>
    <property type="match status" value="8"/>
</dbReference>
<dbReference type="OrthoDB" id="20872at2759"/>
<keyword evidence="4" id="KW-1185">Reference proteome</keyword>
<dbReference type="PROSITE" id="PS50297">
    <property type="entry name" value="ANK_REP_REGION"/>
    <property type="match status" value="11"/>
</dbReference>
<organism evidence="3 4">
    <name type="scientific">Aedes aegypti</name>
    <name type="common">Yellowfever mosquito</name>
    <name type="synonym">Culex aegypti</name>
    <dbReference type="NCBI Taxonomy" id="7159"/>
    <lineage>
        <taxon>Eukaryota</taxon>
        <taxon>Metazoa</taxon>
        <taxon>Ecdysozoa</taxon>
        <taxon>Arthropoda</taxon>
        <taxon>Hexapoda</taxon>
        <taxon>Insecta</taxon>
        <taxon>Pterygota</taxon>
        <taxon>Neoptera</taxon>
        <taxon>Endopterygota</taxon>
        <taxon>Diptera</taxon>
        <taxon>Nematocera</taxon>
        <taxon>Culicoidea</taxon>
        <taxon>Culicidae</taxon>
        <taxon>Culicinae</taxon>
        <taxon>Aedini</taxon>
        <taxon>Aedes</taxon>
        <taxon>Stegomyia</taxon>
    </lineage>
</organism>
<protein>
    <submittedName>
        <fullName evidence="3">Uncharacterized protein</fullName>
    </submittedName>
</protein>
<evidence type="ECO:0000313" key="4">
    <source>
        <dbReference type="Proteomes" id="UP000008820"/>
    </source>
</evidence>
<dbReference type="PRINTS" id="PR01415">
    <property type="entry name" value="ANKYRIN"/>
</dbReference>
<keyword evidence="1" id="KW-0677">Repeat</keyword>
<dbReference type="PROSITE" id="PS50837">
    <property type="entry name" value="NACHT"/>
    <property type="match status" value="1"/>
</dbReference>
<evidence type="ECO:0000256" key="2">
    <source>
        <dbReference type="ARBA" id="ARBA00023043"/>
    </source>
</evidence>
<name>A0A6I8U8K7_AEDAE</name>
<dbReference type="InParanoid" id="A0A6I8U8K7"/>
<sequence>MASTSTKCCKSIEDPIPSKRFRSSLDAVANITSEASPGSAREKYECCLNNSAHGYQYESDLFSVLFARASMQSINFKMGIEVSAGEKFDDIVFVKEDNNETLLIQIKHFENMQRISSIDLFKSEEKNHFNMGIYLKSFMHIEKNINGQKRYFIFTNKDLDREDVLYWGTFKTGQVDSLIDFTGQGGIYEEFVPKETAIQEMVCKLNAEIDDLKNGLVELFDPRCIFIPDKLQKHKAPLNEIIEITGNYVKYRDNDEKLYEVLDSYYKSKNQDIRCIEKHVNKIRKSDAKGSRDIKTLIMGDRKALKPVFVTEDDVKNFFKQLTFCTKQPENFKNILREEIRIKMRSWIMPDEISKQLKDGTYTAMGKLEAKLDEWRKPIEVLVRERKTVPWLTWQGGREVFGMLEKHFSPVRNDFYRSYVNRSLEFAYMSFECLDPENVGDGELVLKMNRIFNELKCLLILGKPGMGKTVFLKHIAYQLQIKYNTWNVFMISLKQLQKNFQNTTKCHTEDFINTLFDSILSEYNIQILTTSSNDNVSRNILLFDGFDEITSTQSKAAIAVLKRLLDFNNIRLIISGRLNVKQILENSFESKAMELAPLAYEKQVAVLKLNWNVSNDEAKMQKFEIFSNKLLEMFHVKIPLASCIIHWPSYFTGIPLMAHMLARAYSTRFEKFQKSDKSEIIHDLLAAKNCSMVSLYDQFLRSTFMIKMGKKNECNAYSEIKPFDEEWQTLYEEFIHVHQILAIQQCNIDGINASIDDTRYLQFMERINTGKETSVIINKSDDKTELIHLTYAEYLVALHLYENLHSYRDNLHNILEWNETVRRFVLTIIEENLPRSNAQLKKLIEINSEKSVMTFWACEAACIEIVKALLKTRDITKFCFKGYGSLLHEASRVGCYELVIYLIDEYKMNVNYSYNISQTALECAVIFGHLEVVKLLASRSDSSSHELLFFDPSLLVKESRTEIAKYLVEQNILPEYSCKNLLLATISKHRDLSLIRLLVDREADIECTDGEGQGPLHVAAKVGYIECVQLLIDRGADINSETKSGMTPLLFAFKIKNHNSRKACVQKLLSCSTIKVNVRGKNGFTTFHYAAQVGLTELIETLLKFNVDINGQSTFGESPLHIAAKNNQVDFLRKLLEKTETKNGLKDNDGLTALHYAAKHGNPKCVNLLIDFGANVNALTYETRKMPLHSAVDLTYSSRTSQVEHVSRLEIVERLLLSGSSIVVDKYGCTALHYAAQNGLVDCLEPLLKKSEVANARSDSGQTPLHLAAQRNHISCVKKLLSVGQPVDEEDKKGFTALLSAALAGSECCMKLLMNAGADVNAQTIEAETVLHLASRMVDFNKPYLECMRELLNNDLFDVRVVDSSGYTALHCIARCGLEGFVSRIVKQGIDVNAIDAIDGKTALHFAASQSCYLEIVEELLSIDGIQVNVEDKRRYTPMQYAAQSGHKNYLKLLQDQGADINVQTLYGETLLHLSVRCNNFAVAEELLIMGCINVNDKDNAGLSALHYAAEERRFEFLQLLMKHGADVNSRKNAGPTPVEMMLLDRRLYVNQDDCLKELLLCSTMDVTLQDKNGFTALHHASMFGFEDCVKHLLVRGACINAQANNGQTAFHIAAQDNYPDCMEQLLRNQSLDVTIKDKKGFTALHYAATWGIVEHLKQIVERGASDDILNAQTNEGKSALHIATRYSQLIFFAELLNYSALNVNSTDTCGYTALHYATSNDLEDYTVLLIERGANLNVQALNGKTPLHVAIEHRNMNAIQKLCDRETINFNLRDDSGCTALQFAIKHGVEECIELLQTPGFA</sequence>
<dbReference type="Pfam" id="PF05729">
    <property type="entry name" value="NACHT"/>
    <property type="match status" value="1"/>
</dbReference>
<dbReference type="InterPro" id="IPR036770">
    <property type="entry name" value="Ankyrin_rpt-contain_sf"/>
</dbReference>
<dbReference type="Pfam" id="PF00023">
    <property type="entry name" value="Ank"/>
    <property type="match status" value="3"/>
</dbReference>
<dbReference type="SUPFAM" id="SSF52540">
    <property type="entry name" value="P-loop containing nucleoside triphosphate hydrolases"/>
    <property type="match status" value="1"/>
</dbReference>
<dbReference type="InterPro" id="IPR027417">
    <property type="entry name" value="P-loop_NTPase"/>
</dbReference>
<dbReference type="Pfam" id="PF12796">
    <property type="entry name" value="Ank_2"/>
    <property type="match status" value="7"/>
</dbReference>
<dbReference type="InterPro" id="IPR003593">
    <property type="entry name" value="AAA+_ATPase"/>
</dbReference>